<reference evidence="1" key="1">
    <citation type="journal article" date="2015" name="Front. Microbiol.">
        <title>Combining genomic sequencing methods to explore viral diversity and reveal potential virus-host interactions.</title>
        <authorList>
            <person name="Chow C.E."/>
            <person name="Winget D.M."/>
            <person name="White R.A.III."/>
            <person name="Hallam S.J."/>
            <person name="Suttle C.A."/>
        </authorList>
    </citation>
    <scope>NUCLEOTIDE SEQUENCE</scope>
    <source>
        <strain evidence="1">H4084948</strain>
    </source>
</reference>
<name>A0A0F7L6M5_9VIRU</name>
<organism evidence="1">
    <name type="scientific">uncultured marine virus</name>
    <dbReference type="NCBI Taxonomy" id="186617"/>
    <lineage>
        <taxon>Viruses</taxon>
        <taxon>environmental samples</taxon>
    </lineage>
</organism>
<dbReference type="EMBL" id="KR029595">
    <property type="protein sequence ID" value="AKH47535.1"/>
    <property type="molecule type" value="Genomic_DNA"/>
</dbReference>
<reference evidence="1" key="2">
    <citation type="submission" date="2015-03" db="EMBL/GenBank/DDBJ databases">
        <authorList>
            <person name="Chow C.-E.T."/>
            <person name="Winget D.M."/>
            <person name="White R.A.III."/>
            <person name="Hallam S.J."/>
            <person name="Suttle C.A."/>
        </authorList>
    </citation>
    <scope>NUCLEOTIDE SEQUENCE</scope>
    <source>
        <strain evidence="1">H4084948</strain>
    </source>
</reference>
<protein>
    <submittedName>
        <fullName evidence="1">Uncharacterized protein</fullName>
    </submittedName>
</protein>
<sequence length="99" mass="11686">MNRYKATILEHTIEAEIYCKTITNEDSVVFSPEYNKRVIYVPSEVKDKELLKHIILKLSSPFWFDNGSEFIAVNPNNYKDFSFDKILNEKTDKYSVEEL</sequence>
<proteinExistence type="predicted"/>
<accession>A0A0F7L6M5</accession>
<evidence type="ECO:0000313" key="1">
    <source>
        <dbReference type="EMBL" id="AKH47535.1"/>
    </source>
</evidence>